<keyword evidence="7 16" id="KW-0285">Flavoprotein</keyword>
<dbReference type="SUPFAM" id="SSF56194">
    <property type="entry name" value="Uridine diphospho-N-Acetylenolpyruvylglucosamine reductase, MurB, C-terminal domain"/>
    <property type="match status" value="1"/>
</dbReference>
<gene>
    <name evidence="16" type="primary">murB</name>
    <name evidence="18" type="ORF">AOC36_05725</name>
</gene>
<dbReference type="Gene3D" id="3.30.43.10">
    <property type="entry name" value="Uridine Diphospho-n-acetylenolpyruvylglucosamine Reductase, domain 2"/>
    <property type="match status" value="1"/>
</dbReference>
<comment type="pathway">
    <text evidence="4 16">Cell wall biogenesis; peptidoglycan biosynthesis.</text>
</comment>
<dbReference type="PANTHER" id="PTHR21071">
    <property type="entry name" value="UDP-N-ACETYLENOLPYRUVOYLGLUCOSAMINE REDUCTASE"/>
    <property type="match status" value="1"/>
</dbReference>
<dbReference type="OrthoDB" id="9804753at2"/>
<proteinExistence type="inferred from homology"/>
<dbReference type="GO" id="GO:0005829">
    <property type="term" value="C:cytosol"/>
    <property type="evidence" value="ECO:0007669"/>
    <property type="project" value="TreeGrafter"/>
</dbReference>
<dbReference type="STRING" id="1514105.AOC36_05725"/>
<evidence type="ECO:0000256" key="13">
    <source>
        <dbReference type="ARBA" id="ARBA00023306"/>
    </source>
</evidence>
<organism evidence="18 19">
    <name type="scientific">Erysipelothrix larvae</name>
    <dbReference type="NCBI Taxonomy" id="1514105"/>
    <lineage>
        <taxon>Bacteria</taxon>
        <taxon>Bacillati</taxon>
        <taxon>Bacillota</taxon>
        <taxon>Erysipelotrichia</taxon>
        <taxon>Erysipelotrichales</taxon>
        <taxon>Erysipelotrichaceae</taxon>
        <taxon>Erysipelothrix</taxon>
    </lineage>
</organism>
<evidence type="ECO:0000259" key="17">
    <source>
        <dbReference type="PROSITE" id="PS51387"/>
    </source>
</evidence>
<dbReference type="Gene3D" id="3.30.465.10">
    <property type="match status" value="1"/>
</dbReference>
<dbReference type="Pfam" id="PF02873">
    <property type="entry name" value="MurB_C"/>
    <property type="match status" value="1"/>
</dbReference>
<dbReference type="GO" id="GO:0009252">
    <property type="term" value="P:peptidoglycan biosynthetic process"/>
    <property type="evidence" value="ECO:0007669"/>
    <property type="project" value="UniProtKB-UniRule"/>
</dbReference>
<dbReference type="NCBIfam" id="TIGR00179">
    <property type="entry name" value="murB"/>
    <property type="match status" value="1"/>
</dbReference>
<dbReference type="InterPro" id="IPR016167">
    <property type="entry name" value="FAD-bd_PCMH_sub1"/>
</dbReference>
<name>A0A109UH06_9FIRM</name>
<dbReference type="HAMAP" id="MF_00037">
    <property type="entry name" value="MurB"/>
    <property type="match status" value="1"/>
</dbReference>
<feature type="active site" description="Proton donor" evidence="16">
    <location>
        <position position="214"/>
    </location>
</feature>
<dbReference type="InterPro" id="IPR011601">
    <property type="entry name" value="MurB_C"/>
</dbReference>
<keyword evidence="11 16" id="KW-0573">Peptidoglycan synthesis</keyword>
<feature type="active site" evidence="16">
    <location>
        <position position="164"/>
    </location>
</feature>
<keyword evidence="12 16" id="KW-0560">Oxidoreductase</keyword>
<dbReference type="Gene3D" id="3.90.78.10">
    <property type="entry name" value="UDP-N-acetylenolpyruvoylglucosamine reductase, C-terminal domain"/>
    <property type="match status" value="1"/>
</dbReference>
<dbReference type="Pfam" id="PF01565">
    <property type="entry name" value="FAD_binding_4"/>
    <property type="match status" value="1"/>
</dbReference>
<feature type="active site" evidence="16">
    <location>
        <position position="289"/>
    </location>
</feature>
<keyword evidence="9 16" id="KW-0521">NADP</keyword>
<keyword evidence="19" id="KW-1185">Reference proteome</keyword>
<dbReference type="RefSeq" id="WP_067632339.1">
    <property type="nucleotide sequence ID" value="NZ_CP013213.1"/>
</dbReference>
<protein>
    <recommendedName>
        <fullName evidence="16">UDP-N-acetylenolpyruvoylglucosamine reductase</fullName>
        <ecNumber evidence="16">1.3.1.98</ecNumber>
    </recommendedName>
    <alternativeName>
        <fullName evidence="16">UDP-N-acetylmuramate dehydrogenase</fullName>
    </alternativeName>
</protein>
<evidence type="ECO:0000256" key="6">
    <source>
        <dbReference type="ARBA" id="ARBA00022618"/>
    </source>
</evidence>
<dbReference type="PROSITE" id="PS51387">
    <property type="entry name" value="FAD_PCMH"/>
    <property type="match status" value="1"/>
</dbReference>
<dbReference type="GO" id="GO:0071949">
    <property type="term" value="F:FAD binding"/>
    <property type="evidence" value="ECO:0007669"/>
    <property type="project" value="InterPro"/>
</dbReference>
<comment type="function">
    <text evidence="2 16">Cell wall formation.</text>
</comment>
<evidence type="ECO:0000256" key="8">
    <source>
        <dbReference type="ARBA" id="ARBA00022827"/>
    </source>
</evidence>
<evidence type="ECO:0000256" key="14">
    <source>
        <dbReference type="ARBA" id="ARBA00023316"/>
    </source>
</evidence>
<evidence type="ECO:0000256" key="10">
    <source>
        <dbReference type="ARBA" id="ARBA00022960"/>
    </source>
</evidence>
<dbReference type="Proteomes" id="UP000063781">
    <property type="component" value="Chromosome"/>
</dbReference>
<dbReference type="GO" id="GO:0008360">
    <property type="term" value="P:regulation of cell shape"/>
    <property type="evidence" value="ECO:0007669"/>
    <property type="project" value="UniProtKB-KW"/>
</dbReference>
<evidence type="ECO:0000313" key="19">
    <source>
        <dbReference type="Proteomes" id="UP000063781"/>
    </source>
</evidence>
<dbReference type="EC" id="1.3.1.98" evidence="16"/>
<dbReference type="PANTHER" id="PTHR21071:SF4">
    <property type="entry name" value="UDP-N-ACETYLENOLPYRUVOYLGLUCOSAMINE REDUCTASE"/>
    <property type="match status" value="1"/>
</dbReference>
<evidence type="ECO:0000256" key="15">
    <source>
        <dbReference type="ARBA" id="ARBA00048914"/>
    </source>
</evidence>
<evidence type="ECO:0000256" key="12">
    <source>
        <dbReference type="ARBA" id="ARBA00023002"/>
    </source>
</evidence>
<keyword evidence="5 16" id="KW-0963">Cytoplasm</keyword>
<dbReference type="InterPro" id="IPR036318">
    <property type="entry name" value="FAD-bd_PCMH-like_sf"/>
</dbReference>
<comment type="subcellular location">
    <subcellularLocation>
        <location evidence="3 16">Cytoplasm</location>
    </subcellularLocation>
</comment>
<comment type="cofactor">
    <cofactor evidence="1 16">
        <name>FAD</name>
        <dbReference type="ChEBI" id="CHEBI:57692"/>
    </cofactor>
</comment>
<keyword evidence="6 16" id="KW-0132">Cell division</keyword>
<evidence type="ECO:0000256" key="7">
    <source>
        <dbReference type="ARBA" id="ARBA00022630"/>
    </source>
</evidence>
<evidence type="ECO:0000256" key="1">
    <source>
        <dbReference type="ARBA" id="ARBA00001974"/>
    </source>
</evidence>
<accession>A0A109UH06</accession>
<comment type="similarity">
    <text evidence="16">Belongs to the MurB family.</text>
</comment>
<dbReference type="InterPro" id="IPR016169">
    <property type="entry name" value="FAD-bd_PCMH_sub2"/>
</dbReference>
<dbReference type="InterPro" id="IPR006094">
    <property type="entry name" value="Oxid_FAD_bind_N"/>
</dbReference>
<reference evidence="18 19" key="1">
    <citation type="submission" date="2015-10" db="EMBL/GenBank/DDBJ databases">
        <title>Erysipelothrix larvae sp. LV19 isolated from the larval gut of the rhinoceros beetle, Trypoxylus dichotomus.</title>
        <authorList>
            <person name="Lim S."/>
            <person name="Kim B.-C."/>
        </authorList>
    </citation>
    <scope>NUCLEOTIDE SEQUENCE [LARGE SCALE GENOMIC DNA]</scope>
    <source>
        <strain evidence="18 19">LV19</strain>
    </source>
</reference>
<keyword evidence="10 16" id="KW-0133">Cell shape</keyword>
<dbReference type="KEGG" id="erl:AOC36_05725"/>
<evidence type="ECO:0000256" key="5">
    <source>
        <dbReference type="ARBA" id="ARBA00022490"/>
    </source>
</evidence>
<dbReference type="InterPro" id="IPR036635">
    <property type="entry name" value="MurB_C_sf"/>
</dbReference>
<keyword evidence="8 16" id="KW-0274">FAD</keyword>
<comment type="catalytic activity">
    <reaction evidence="15 16">
        <text>UDP-N-acetyl-alpha-D-muramate + NADP(+) = UDP-N-acetyl-3-O-(1-carboxyvinyl)-alpha-D-glucosamine + NADPH + H(+)</text>
        <dbReference type="Rhea" id="RHEA:12248"/>
        <dbReference type="ChEBI" id="CHEBI:15378"/>
        <dbReference type="ChEBI" id="CHEBI:57783"/>
        <dbReference type="ChEBI" id="CHEBI:58349"/>
        <dbReference type="ChEBI" id="CHEBI:68483"/>
        <dbReference type="ChEBI" id="CHEBI:70757"/>
        <dbReference type="EC" id="1.3.1.98"/>
    </reaction>
</comment>
<evidence type="ECO:0000256" key="9">
    <source>
        <dbReference type="ARBA" id="ARBA00022857"/>
    </source>
</evidence>
<dbReference type="UniPathway" id="UPA00219"/>
<feature type="domain" description="FAD-binding PCMH-type" evidence="17">
    <location>
        <begin position="20"/>
        <end position="200"/>
    </location>
</feature>
<keyword evidence="14 16" id="KW-0961">Cell wall biogenesis/degradation</keyword>
<dbReference type="SUPFAM" id="SSF56176">
    <property type="entry name" value="FAD-binding/transporter-associated domain-like"/>
    <property type="match status" value="1"/>
</dbReference>
<evidence type="ECO:0000256" key="11">
    <source>
        <dbReference type="ARBA" id="ARBA00022984"/>
    </source>
</evidence>
<evidence type="ECO:0000256" key="4">
    <source>
        <dbReference type="ARBA" id="ARBA00004752"/>
    </source>
</evidence>
<evidence type="ECO:0000256" key="2">
    <source>
        <dbReference type="ARBA" id="ARBA00003921"/>
    </source>
</evidence>
<dbReference type="EMBL" id="CP013213">
    <property type="protein sequence ID" value="AMC93495.1"/>
    <property type="molecule type" value="Genomic_DNA"/>
</dbReference>
<dbReference type="InterPro" id="IPR016166">
    <property type="entry name" value="FAD-bd_PCMH"/>
</dbReference>
<dbReference type="AlphaFoldDB" id="A0A109UH06"/>
<dbReference type="InterPro" id="IPR003170">
    <property type="entry name" value="MurB"/>
</dbReference>
<dbReference type="GO" id="GO:0071555">
    <property type="term" value="P:cell wall organization"/>
    <property type="evidence" value="ECO:0007669"/>
    <property type="project" value="UniProtKB-KW"/>
</dbReference>
<evidence type="ECO:0000256" key="16">
    <source>
        <dbReference type="HAMAP-Rule" id="MF_00037"/>
    </source>
</evidence>
<keyword evidence="13 16" id="KW-0131">Cell cycle</keyword>
<dbReference type="GO" id="GO:0051301">
    <property type="term" value="P:cell division"/>
    <property type="evidence" value="ECO:0007669"/>
    <property type="project" value="UniProtKB-KW"/>
</dbReference>
<dbReference type="GO" id="GO:0008762">
    <property type="term" value="F:UDP-N-acetylmuramate dehydrogenase activity"/>
    <property type="evidence" value="ECO:0007669"/>
    <property type="project" value="UniProtKB-UniRule"/>
</dbReference>
<sequence>MADYFILNETSMKRYNTLRLDVKANCVVLPHSVEGFVDALRDFKGKKIVLIGNGSNTFFSQDYYDENTVFIITILLNDISIENGEFVMEAGTRLHRMAWFACEQSMGELSFCEDIPGTIGGALYMNAGQWQYAIGQYVNWIEVYNTETDCVETIIPDDEFFAYRYSKLNDMPVYVLRCGIKAIEGDYNQILDQMLEYRHERYIKQPRNFANAGSVFKRPKDKDGNWLFVWKLFDGVNLRGFKVGDAMVSEKHPGFIVNTGNASVNDMKQVIDECITRVKNQYDVDLELEWRVV</sequence>
<evidence type="ECO:0000313" key="18">
    <source>
        <dbReference type="EMBL" id="AMC93495.1"/>
    </source>
</evidence>
<evidence type="ECO:0000256" key="3">
    <source>
        <dbReference type="ARBA" id="ARBA00004496"/>
    </source>
</evidence>